<proteinExistence type="predicted"/>
<keyword evidence="8" id="KW-1185">Reference proteome</keyword>
<evidence type="ECO:0000256" key="5">
    <source>
        <dbReference type="PIRSR" id="PIRSR015582-2"/>
    </source>
</evidence>
<dbReference type="GO" id="GO:0006107">
    <property type="term" value="P:oxaloacetate metabolic process"/>
    <property type="evidence" value="ECO:0007669"/>
    <property type="project" value="TreeGrafter"/>
</dbReference>
<dbReference type="Proteomes" id="UP000589036">
    <property type="component" value="Unassembled WGS sequence"/>
</dbReference>
<comment type="caution">
    <text evidence="7">The sequence shown here is derived from an EMBL/GenBank/DDBJ whole genome shotgun (WGS) entry which is preliminary data.</text>
</comment>
<feature type="binding site" evidence="4">
    <location>
        <position position="131"/>
    </location>
    <ligand>
        <name>substrate</name>
    </ligand>
</feature>
<dbReference type="PANTHER" id="PTHR32308">
    <property type="entry name" value="LYASE BETA SUBUNIT, PUTATIVE (AFU_ORTHOLOGUE AFUA_4G13030)-RELATED"/>
    <property type="match status" value="1"/>
</dbReference>
<evidence type="ECO:0000259" key="6">
    <source>
        <dbReference type="Pfam" id="PF03328"/>
    </source>
</evidence>
<evidence type="ECO:0000313" key="8">
    <source>
        <dbReference type="Proteomes" id="UP000589036"/>
    </source>
</evidence>
<evidence type="ECO:0000256" key="3">
    <source>
        <dbReference type="ARBA" id="ARBA00022842"/>
    </source>
</evidence>
<sequence>MIGLRSFLFVPGDRADRIAKARSGPAHAVVVDLEDAVAPAAKDGARGSAAAAIGGRPRNGGPLLAVRVNGVASGLLEDDLAALEPVLHRLGLIVLPMVSGPADVAAAAALLGAAERRAGVERPRGLLPLIETARGVLAAPEIAAADERVATLSVGPADLSAELGVEPTARGEALEHARSRLVLACAAAGLGAPIDGPFLDVRDHEGMLLAAARARLLGFAGKMALHPAQVEAVNAEFAPTEAELRRAREVDRAFRAAEARGVASIALADGTFVDPPVAARARSVLERAR</sequence>
<dbReference type="EMBL" id="JACCCC010000001">
    <property type="protein sequence ID" value="NYE48223.1"/>
    <property type="molecule type" value="Genomic_DNA"/>
</dbReference>
<evidence type="ECO:0000256" key="1">
    <source>
        <dbReference type="ARBA" id="ARBA00001946"/>
    </source>
</evidence>
<reference evidence="7 8" key="1">
    <citation type="submission" date="2020-07" db="EMBL/GenBank/DDBJ databases">
        <title>Sequencing the genomes of 1000 actinobacteria strains.</title>
        <authorList>
            <person name="Klenk H.-P."/>
        </authorList>
    </citation>
    <scope>NUCLEOTIDE SEQUENCE [LARGE SCALE GENOMIC DNA]</scope>
    <source>
        <strain evidence="7 8">CXB654</strain>
    </source>
</reference>
<dbReference type="InterPro" id="IPR011206">
    <property type="entry name" value="Citrate_lyase_beta/mcl1/mcl2"/>
</dbReference>
<dbReference type="GO" id="GO:0000287">
    <property type="term" value="F:magnesium ion binding"/>
    <property type="evidence" value="ECO:0007669"/>
    <property type="project" value="TreeGrafter"/>
</dbReference>
<dbReference type="InterPro" id="IPR015813">
    <property type="entry name" value="Pyrv/PenolPyrv_kinase-like_dom"/>
</dbReference>
<evidence type="ECO:0000313" key="7">
    <source>
        <dbReference type="EMBL" id="NYE48223.1"/>
    </source>
</evidence>
<dbReference type="InterPro" id="IPR005000">
    <property type="entry name" value="Aldolase/citrate-lyase_domain"/>
</dbReference>
<dbReference type="EC" id="4.1.3.34" evidence="7"/>
<name>A0A852TZM5_9ACTN</name>
<dbReference type="PIRSF" id="PIRSF015582">
    <property type="entry name" value="Cit_lyase_B"/>
    <property type="match status" value="1"/>
</dbReference>
<protein>
    <submittedName>
        <fullName evidence="7">Citrate lyase subunit beta/citryl-CoA lyase</fullName>
        <ecNumber evidence="7">4.1.3.34</ecNumber>
    </submittedName>
</protein>
<gene>
    <name evidence="7" type="ORF">HDA32_003343</name>
</gene>
<dbReference type="SUPFAM" id="SSF51621">
    <property type="entry name" value="Phosphoenolpyruvate/pyruvate domain"/>
    <property type="match status" value="1"/>
</dbReference>
<accession>A0A852TZM5</accession>
<dbReference type="RefSeq" id="WP_179644047.1">
    <property type="nucleotide sequence ID" value="NZ_BAAAYY010000016.1"/>
</dbReference>
<dbReference type="GO" id="GO:0008816">
    <property type="term" value="F:citryl-CoA lyase activity"/>
    <property type="evidence" value="ECO:0007669"/>
    <property type="project" value="UniProtKB-EC"/>
</dbReference>
<evidence type="ECO:0000256" key="2">
    <source>
        <dbReference type="ARBA" id="ARBA00022723"/>
    </source>
</evidence>
<feature type="binding site" evidence="4">
    <location>
        <position position="67"/>
    </location>
    <ligand>
        <name>substrate</name>
    </ligand>
</feature>
<dbReference type="AlphaFoldDB" id="A0A852TZM5"/>
<organism evidence="7 8">
    <name type="scientific">Spinactinospora alkalitolerans</name>
    <dbReference type="NCBI Taxonomy" id="687207"/>
    <lineage>
        <taxon>Bacteria</taxon>
        <taxon>Bacillati</taxon>
        <taxon>Actinomycetota</taxon>
        <taxon>Actinomycetes</taxon>
        <taxon>Streptosporangiales</taxon>
        <taxon>Nocardiopsidaceae</taxon>
        <taxon>Spinactinospora</taxon>
    </lineage>
</organism>
<keyword evidence="3 5" id="KW-0460">Magnesium</keyword>
<dbReference type="Pfam" id="PF03328">
    <property type="entry name" value="HpcH_HpaI"/>
    <property type="match status" value="1"/>
</dbReference>
<keyword evidence="7" id="KW-0456">Lyase</keyword>
<dbReference type="InterPro" id="IPR040442">
    <property type="entry name" value="Pyrv_kinase-like_dom_sf"/>
</dbReference>
<evidence type="ECO:0000256" key="4">
    <source>
        <dbReference type="PIRSR" id="PIRSR015582-1"/>
    </source>
</evidence>
<comment type="cofactor">
    <cofactor evidence="1">
        <name>Mg(2+)</name>
        <dbReference type="ChEBI" id="CHEBI:18420"/>
    </cofactor>
</comment>
<feature type="binding site" evidence="5">
    <location>
        <position position="158"/>
    </location>
    <ligand>
        <name>Mg(2+)</name>
        <dbReference type="ChEBI" id="CHEBI:18420"/>
    </ligand>
</feature>
<keyword evidence="2 5" id="KW-0479">Metal-binding</keyword>
<feature type="domain" description="HpcH/HpaI aldolase/citrate lyase" evidence="6">
    <location>
        <begin position="5"/>
        <end position="227"/>
    </location>
</feature>
<dbReference type="Gene3D" id="3.20.20.60">
    <property type="entry name" value="Phosphoenolpyruvate-binding domains"/>
    <property type="match status" value="1"/>
</dbReference>
<feature type="binding site" evidence="5">
    <location>
        <position position="131"/>
    </location>
    <ligand>
        <name>Mg(2+)</name>
        <dbReference type="ChEBI" id="CHEBI:18420"/>
    </ligand>
</feature>
<dbReference type="PANTHER" id="PTHR32308:SF0">
    <property type="entry name" value="HPCH_HPAI ALDOLASE_CITRATE LYASE DOMAIN-CONTAINING PROTEIN"/>
    <property type="match status" value="1"/>
</dbReference>